<dbReference type="EMBL" id="JABZGF010000106">
    <property type="protein sequence ID" value="MBF0966414.1"/>
    <property type="molecule type" value="Genomic_DNA"/>
</dbReference>
<organism evidence="2 3">
    <name type="scientific">Actinomyces bouchesdurhonensis</name>
    <dbReference type="NCBI Taxonomy" id="1852361"/>
    <lineage>
        <taxon>Bacteria</taxon>
        <taxon>Bacillati</taxon>
        <taxon>Actinomycetota</taxon>
        <taxon>Actinomycetes</taxon>
        <taxon>Actinomycetales</taxon>
        <taxon>Actinomycetaceae</taxon>
        <taxon>Actinomyces</taxon>
    </lineage>
</organism>
<feature type="transmembrane region" description="Helical" evidence="1">
    <location>
        <begin position="221"/>
        <end position="237"/>
    </location>
</feature>
<sequence>MGNAQASITIVGGSRRDDYVIPVGMTIAGLLALIEVDLAKLSARLTLGGGRPVELGAVIGRDIPSGSVVTIVGSQESAQALAHDRQATSNRRFRPAMATLSFIFVSSLLTLLGVVAPTLALYTTGNELLPPWITGTWIRVALGSVCALIWMLPLADRAHCTRGFALFGCCAASGISIGVAISPLPGSASLLPVIVSWSCLLLSGLVLFARSTASARVTVQGFAMIAAALTLASLSMLNTIRVAPLIFAASIIFVSLSPHLALQIPDHQILDLPLVMKRLPSIRLTVLPSPSRITPSRINKTLAEANFRSHSILSSATIIAFVSGAATAYQLPVGGPVPYAGYTTLALCLLAVLALVTNSRAKRDHFTHYGPRVVALAVWVALFFAPEWNQFVVRSTGESAVQTLSLARYVVLPLSLCLLALIVPLTALIRSGREPSALVGRIIDIVQGFSLTLLLPTATYGSGLFDLVWRKVL</sequence>
<evidence type="ECO:0000313" key="2">
    <source>
        <dbReference type="EMBL" id="MBF0966414.1"/>
    </source>
</evidence>
<protein>
    <submittedName>
        <fullName evidence="2">Uncharacterized protein</fullName>
    </submittedName>
</protein>
<keyword evidence="1" id="KW-0472">Membrane</keyword>
<evidence type="ECO:0000313" key="3">
    <source>
        <dbReference type="Proteomes" id="UP000759246"/>
    </source>
</evidence>
<feature type="transmembrane region" description="Helical" evidence="1">
    <location>
        <begin position="190"/>
        <end position="209"/>
    </location>
</feature>
<dbReference type="AlphaFoldDB" id="A0A929RPX4"/>
<comment type="caution">
    <text evidence="2">The sequence shown here is derived from an EMBL/GenBank/DDBJ whole genome shotgun (WGS) entry which is preliminary data.</text>
</comment>
<feature type="transmembrane region" description="Helical" evidence="1">
    <location>
        <begin position="369"/>
        <end position="386"/>
    </location>
</feature>
<reference evidence="2" key="1">
    <citation type="submission" date="2020-04" db="EMBL/GenBank/DDBJ databases">
        <title>Deep metagenomics examines the oral microbiome during advanced dental caries in children, revealing novel taxa and co-occurrences with host molecules.</title>
        <authorList>
            <person name="Baker J.L."/>
            <person name="Morton J.T."/>
            <person name="Dinis M."/>
            <person name="Alvarez R."/>
            <person name="Tran N.C."/>
            <person name="Knight R."/>
            <person name="Edlund A."/>
        </authorList>
    </citation>
    <scope>NUCLEOTIDE SEQUENCE</scope>
    <source>
        <strain evidence="2">JCVI_30_bin.13</strain>
    </source>
</reference>
<feature type="transmembrane region" description="Helical" evidence="1">
    <location>
        <begin position="243"/>
        <end position="262"/>
    </location>
</feature>
<feature type="transmembrane region" description="Helical" evidence="1">
    <location>
        <begin position="100"/>
        <end position="120"/>
    </location>
</feature>
<proteinExistence type="predicted"/>
<dbReference type="Proteomes" id="UP000759246">
    <property type="component" value="Unassembled WGS sequence"/>
</dbReference>
<feature type="transmembrane region" description="Helical" evidence="1">
    <location>
        <begin position="132"/>
        <end position="152"/>
    </location>
</feature>
<keyword evidence="1" id="KW-0812">Transmembrane</keyword>
<accession>A0A929RPX4</accession>
<feature type="transmembrane region" description="Helical" evidence="1">
    <location>
        <begin position="406"/>
        <end position="429"/>
    </location>
</feature>
<feature type="transmembrane region" description="Helical" evidence="1">
    <location>
        <begin position="312"/>
        <end position="331"/>
    </location>
</feature>
<evidence type="ECO:0000256" key="1">
    <source>
        <dbReference type="SAM" id="Phobius"/>
    </source>
</evidence>
<name>A0A929RPX4_9ACTO</name>
<feature type="transmembrane region" description="Helical" evidence="1">
    <location>
        <begin position="337"/>
        <end position="357"/>
    </location>
</feature>
<gene>
    <name evidence="2" type="ORF">HXK09_04510</name>
</gene>
<feature type="transmembrane region" description="Helical" evidence="1">
    <location>
        <begin position="164"/>
        <end position="184"/>
    </location>
</feature>
<keyword evidence="1" id="KW-1133">Transmembrane helix</keyword>